<accession>A0A150QY99</accession>
<evidence type="ECO:0000313" key="3">
    <source>
        <dbReference type="EMBL" id="KYF72979.1"/>
    </source>
</evidence>
<evidence type="ECO:0000256" key="1">
    <source>
        <dbReference type="SAM" id="MobiDB-lite"/>
    </source>
</evidence>
<organism evidence="3 4">
    <name type="scientific">Sorangium cellulosum</name>
    <name type="common">Polyangium cellulosum</name>
    <dbReference type="NCBI Taxonomy" id="56"/>
    <lineage>
        <taxon>Bacteria</taxon>
        <taxon>Pseudomonadati</taxon>
        <taxon>Myxococcota</taxon>
        <taxon>Polyangia</taxon>
        <taxon>Polyangiales</taxon>
        <taxon>Polyangiaceae</taxon>
        <taxon>Sorangium</taxon>
    </lineage>
</organism>
<feature type="signal peptide" evidence="2">
    <location>
        <begin position="1"/>
        <end position="19"/>
    </location>
</feature>
<feature type="compositionally biased region" description="Gly residues" evidence="1">
    <location>
        <begin position="207"/>
        <end position="217"/>
    </location>
</feature>
<dbReference type="PROSITE" id="PS51257">
    <property type="entry name" value="PROKAR_LIPOPROTEIN"/>
    <property type="match status" value="1"/>
</dbReference>
<gene>
    <name evidence="3" type="ORF">BE15_04655</name>
</gene>
<comment type="caution">
    <text evidence="3">The sequence shown here is derived from an EMBL/GenBank/DDBJ whole genome shotgun (WGS) entry which is preliminary data.</text>
</comment>
<name>A0A150QY99_SORCE</name>
<proteinExistence type="predicted"/>
<keyword evidence="2" id="KW-0732">Signal</keyword>
<dbReference type="EMBL" id="JEMA01000222">
    <property type="protein sequence ID" value="KYF72979.1"/>
    <property type="molecule type" value="Genomic_DNA"/>
</dbReference>
<dbReference type="Proteomes" id="UP000075260">
    <property type="component" value="Unassembled WGS sequence"/>
</dbReference>
<feature type="region of interest" description="Disordered" evidence="1">
    <location>
        <begin position="168"/>
        <end position="234"/>
    </location>
</feature>
<evidence type="ECO:0000313" key="4">
    <source>
        <dbReference type="Proteomes" id="UP000075260"/>
    </source>
</evidence>
<dbReference type="RefSeq" id="WP_061605983.1">
    <property type="nucleotide sequence ID" value="NZ_JEMA01000222.1"/>
</dbReference>
<sequence>MQTKTILPVVVLTAFAVAASGCGNGGTERSNERWATTENTTVELDFDKINEAYKTAEGPEDFERRVNEIYQGSEVISVAVQDLDAKTQVVTGFFDKNTDGAVQDPEKVFTIRRDVTGEGAAQMQTSGYGAFGYYHSPLMGIASGMLLGSMLSSAFRPNYVPVYTQPYTTPPSRASALQSHRDSFRASSPSGVDKSKASQTGRRYNSIGGGRSGGGSRFGIHRNDRSRRPERLVA</sequence>
<dbReference type="OrthoDB" id="5507915at2"/>
<feature type="chain" id="PRO_5007567269" description="Secreted protein" evidence="2">
    <location>
        <begin position="20"/>
        <end position="234"/>
    </location>
</feature>
<evidence type="ECO:0000256" key="2">
    <source>
        <dbReference type="SAM" id="SignalP"/>
    </source>
</evidence>
<dbReference type="AlphaFoldDB" id="A0A150QY99"/>
<protein>
    <recommendedName>
        <fullName evidence="5">Secreted protein</fullName>
    </recommendedName>
</protein>
<evidence type="ECO:0008006" key="5">
    <source>
        <dbReference type="Google" id="ProtNLM"/>
    </source>
</evidence>
<reference evidence="3 4" key="1">
    <citation type="submission" date="2014-02" db="EMBL/GenBank/DDBJ databases">
        <title>The small core and large imbalanced accessory genome model reveals a collaborative survival strategy of Sorangium cellulosum strains in nature.</title>
        <authorList>
            <person name="Han K."/>
            <person name="Peng R."/>
            <person name="Blom J."/>
            <person name="Li Y.-Z."/>
        </authorList>
    </citation>
    <scope>NUCLEOTIDE SEQUENCE [LARGE SCALE GENOMIC DNA]</scope>
    <source>
        <strain evidence="3 4">So0008-312</strain>
    </source>
</reference>
<feature type="compositionally biased region" description="Basic and acidic residues" evidence="1">
    <location>
        <begin position="221"/>
        <end position="234"/>
    </location>
</feature>